<evidence type="ECO:0000256" key="3">
    <source>
        <dbReference type="ARBA" id="ARBA00015325"/>
    </source>
</evidence>
<evidence type="ECO:0000259" key="15">
    <source>
        <dbReference type="Pfam" id="PF02096"/>
    </source>
</evidence>
<evidence type="ECO:0000313" key="18">
    <source>
        <dbReference type="Proteomes" id="UP000199355"/>
    </source>
</evidence>
<keyword evidence="14" id="KW-0175">Coiled coil</keyword>
<comment type="function">
    <text evidence="13">Required for the insertion and/or proper folding and/or complex formation of integral membrane proteins into the membrane. Involved in integration of membrane proteins that insert both dependently and independently of the Sec translocase complex, as well as at least some lipoproteins. Aids folding of multispanning membrane proteins.</text>
</comment>
<comment type="subunit">
    <text evidence="13">Interacts with the Sec translocase complex via SecD. Specifically interacts with transmembrane segments of nascent integral membrane proteins during membrane integration.</text>
</comment>
<keyword evidence="7 13" id="KW-0653">Protein transport</keyword>
<dbReference type="InterPro" id="IPR028055">
    <property type="entry name" value="YidC/Oxa/ALB_C"/>
</dbReference>
<dbReference type="GO" id="GO:0032977">
    <property type="term" value="F:membrane insertase activity"/>
    <property type="evidence" value="ECO:0007669"/>
    <property type="project" value="InterPro"/>
</dbReference>
<evidence type="ECO:0000256" key="13">
    <source>
        <dbReference type="HAMAP-Rule" id="MF_01810"/>
    </source>
</evidence>
<dbReference type="PRINTS" id="PR00701">
    <property type="entry name" value="60KDINNERMP"/>
</dbReference>
<dbReference type="RefSeq" id="WP_092153716.1">
    <property type="nucleotide sequence ID" value="NZ_FNBX01000009.1"/>
</dbReference>
<keyword evidence="9 13" id="KW-0472">Membrane</keyword>
<dbReference type="GO" id="GO:0005886">
    <property type="term" value="C:plasma membrane"/>
    <property type="evidence" value="ECO:0007669"/>
    <property type="project" value="UniProtKB-SubCell"/>
</dbReference>
<dbReference type="PANTHER" id="PTHR12428:SF65">
    <property type="entry name" value="CYTOCHROME C OXIDASE ASSEMBLY PROTEIN COX18, MITOCHONDRIAL"/>
    <property type="match status" value="1"/>
</dbReference>
<dbReference type="HAMAP" id="MF_01810">
    <property type="entry name" value="YidC_type1"/>
    <property type="match status" value="1"/>
</dbReference>
<comment type="caution">
    <text evidence="13">Lacks conserved residue(s) required for the propagation of feature annotation.</text>
</comment>
<evidence type="ECO:0000256" key="12">
    <source>
        <dbReference type="ARBA" id="ARBA00033342"/>
    </source>
</evidence>
<accession>A0A1G7MNU0</accession>
<evidence type="ECO:0000313" key="17">
    <source>
        <dbReference type="EMBL" id="SDF63462.1"/>
    </source>
</evidence>
<keyword evidence="6 13" id="KW-0812">Transmembrane</keyword>
<gene>
    <name evidence="13" type="primary">yidC</name>
    <name evidence="17" type="ORF">SAMN05192586_10980</name>
</gene>
<dbReference type="InterPro" id="IPR028053">
    <property type="entry name" value="Membr_insert_YidC_N"/>
</dbReference>
<reference evidence="18" key="1">
    <citation type="submission" date="2016-10" db="EMBL/GenBank/DDBJ databases">
        <authorList>
            <person name="Varghese N."/>
            <person name="Submissions S."/>
        </authorList>
    </citation>
    <scope>NUCLEOTIDE SEQUENCE [LARGE SCALE GENOMIC DNA]</scope>
    <source>
        <strain evidence="18">KHC7</strain>
    </source>
</reference>
<feature type="domain" description="Membrane insertase YidC N-terminal" evidence="16">
    <location>
        <begin position="81"/>
        <end position="348"/>
    </location>
</feature>
<name>A0A1G7MNU0_9BACT</name>
<evidence type="ECO:0000256" key="10">
    <source>
        <dbReference type="ARBA" id="ARBA00023186"/>
    </source>
</evidence>
<comment type="similarity">
    <text evidence="2 13">Belongs to the OXA1/ALB3/YidC family. Type 1 subfamily.</text>
</comment>
<evidence type="ECO:0000256" key="2">
    <source>
        <dbReference type="ARBA" id="ARBA00010527"/>
    </source>
</evidence>
<dbReference type="CDD" id="cd20070">
    <property type="entry name" value="5TM_YidC_Alb3"/>
    <property type="match status" value="1"/>
</dbReference>
<dbReference type="Pfam" id="PF14849">
    <property type="entry name" value="YidC_periplas"/>
    <property type="match status" value="1"/>
</dbReference>
<dbReference type="NCBIfam" id="TIGR03592">
    <property type="entry name" value="yidC_oxa1_cterm"/>
    <property type="match status" value="1"/>
</dbReference>
<dbReference type="EMBL" id="FNBX01000009">
    <property type="protein sequence ID" value="SDF63462.1"/>
    <property type="molecule type" value="Genomic_DNA"/>
</dbReference>
<dbReference type="Gene3D" id="2.70.98.90">
    <property type="match status" value="1"/>
</dbReference>
<evidence type="ECO:0000259" key="16">
    <source>
        <dbReference type="Pfam" id="PF14849"/>
    </source>
</evidence>
<keyword evidence="18" id="KW-1185">Reference proteome</keyword>
<evidence type="ECO:0000256" key="8">
    <source>
        <dbReference type="ARBA" id="ARBA00022989"/>
    </source>
</evidence>
<comment type="subcellular location">
    <subcellularLocation>
        <location evidence="1">Cell inner membrane</location>
        <topology evidence="1">Multi-pass membrane protein</topology>
    </subcellularLocation>
    <subcellularLocation>
        <location evidence="13">Cell membrane</location>
        <topology evidence="13">Multi-pass membrane protein</topology>
    </subcellularLocation>
</comment>
<dbReference type="Proteomes" id="UP000199355">
    <property type="component" value="Unassembled WGS sequence"/>
</dbReference>
<dbReference type="InterPro" id="IPR047196">
    <property type="entry name" value="YidC_ALB_C"/>
</dbReference>
<evidence type="ECO:0000256" key="9">
    <source>
        <dbReference type="ARBA" id="ARBA00023136"/>
    </source>
</evidence>
<evidence type="ECO:0000256" key="4">
    <source>
        <dbReference type="ARBA" id="ARBA00022448"/>
    </source>
</evidence>
<feature type="transmembrane region" description="Helical" evidence="13">
    <location>
        <begin position="6"/>
        <end position="24"/>
    </location>
</feature>
<keyword evidence="5 13" id="KW-1003">Cell membrane</keyword>
<protein>
    <recommendedName>
        <fullName evidence="3 13">Membrane protein insertase YidC</fullName>
    </recommendedName>
    <alternativeName>
        <fullName evidence="12 13">Foldase YidC</fullName>
    </alternativeName>
    <alternativeName>
        <fullName evidence="11 13">Membrane integrase YidC</fullName>
    </alternativeName>
    <alternativeName>
        <fullName evidence="13">Membrane protein YidC</fullName>
    </alternativeName>
</protein>
<feature type="domain" description="Membrane insertase YidC/Oxa/ALB C-terminal" evidence="15">
    <location>
        <begin position="359"/>
        <end position="544"/>
    </location>
</feature>
<dbReference type="PRINTS" id="PR01900">
    <property type="entry name" value="YIDCPROTEIN"/>
</dbReference>
<dbReference type="PANTHER" id="PTHR12428">
    <property type="entry name" value="OXA1"/>
    <property type="match status" value="1"/>
</dbReference>
<evidence type="ECO:0000256" key="14">
    <source>
        <dbReference type="SAM" id="Coils"/>
    </source>
</evidence>
<feature type="transmembrane region" description="Helical" evidence="13">
    <location>
        <begin position="359"/>
        <end position="379"/>
    </location>
</feature>
<keyword evidence="4 13" id="KW-0813">Transport</keyword>
<dbReference type="GO" id="GO:0015031">
    <property type="term" value="P:protein transport"/>
    <property type="evidence" value="ECO:0007669"/>
    <property type="project" value="UniProtKB-KW"/>
</dbReference>
<evidence type="ECO:0000256" key="7">
    <source>
        <dbReference type="ARBA" id="ARBA00022927"/>
    </source>
</evidence>
<evidence type="ECO:0000256" key="11">
    <source>
        <dbReference type="ARBA" id="ARBA00033245"/>
    </source>
</evidence>
<evidence type="ECO:0000256" key="5">
    <source>
        <dbReference type="ARBA" id="ARBA00022475"/>
    </source>
</evidence>
<organism evidence="17 18">
    <name type="scientific">Desulfovibrio legallii</name>
    <dbReference type="NCBI Taxonomy" id="571438"/>
    <lineage>
        <taxon>Bacteria</taxon>
        <taxon>Pseudomonadati</taxon>
        <taxon>Thermodesulfobacteriota</taxon>
        <taxon>Desulfovibrionia</taxon>
        <taxon>Desulfovibrionales</taxon>
        <taxon>Desulfovibrionaceae</taxon>
        <taxon>Desulfovibrio</taxon>
    </lineage>
</organism>
<keyword evidence="10 13" id="KW-0143">Chaperone</keyword>
<dbReference type="GO" id="GO:0051205">
    <property type="term" value="P:protein insertion into membrane"/>
    <property type="evidence" value="ECO:0007669"/>
    <property type="project" value="TreeGrafter"/>
</dbReference>
<dbReference type="InterPro" id="IPR038221">
    <property type="entry name" value="YidC_periplasmic_sf"/>
</dbReference>
<dbReference type="InterPro" id="IPR001708">
    <property type="entry name" value="YidC/ALB3/OXA1/COX18"/>
</dbReference>
<dbReference type="OrthoDB" id="9780552at2"/>
<dbReference type="CDD" id="cd19961">
    <property type="entry name" value="EcYidC-like_peri"/>
    <property type="match status" value="1"/>
</dbReference>
<dbReference type="AlphaFoldDB" id="A0A1G7MNU0"/>
<dbReference type="NCBIfam" id="TIGR03593">
    <property type="entry name" value="yidC_nterm"/>
    <property type="match status" value="1"/>
</dbReference>
<feature type="transmembrane region" description="Helical" evidence="13">
    <location>
        <begin position="506"/>
        <end position="531"/>
    </location>
</feature>
<evidence type="ECO:0000256" key="1">
    <source>
        <dbReference type="ARBA" id="ARBA00004429"/>
    </source>
</evidence>
<feature type="coiled-coil region" evidence="14">
    <location>
        <begin position="38"/>
        <end position="70"/>
    </location>
</feature>
<proteinExistence type="inferred from homology"/>
<dbReference type="STRING" id="571438.SAMN05192586_10980"/>
<evidence type="ECO:0000256" key="6">
    <source>
        <dbReference type="ARBA" id="ARBA00022692"/>
    </source>
</evidence>
<dbReference type="Pfam" id="PF02096">
    <property type="entry name" value="60KD_IMP"/>
    <property type="match status" value="1"/>
</dbReference>
<sequence length="554" mass="61205">MQDGKNLVIAIVLCLVVIVGWSYLAEYMGWVQKPDPAVVAQQQLAREQQAQQAEAQRQAQEAARQETLAVPAFTPSSGQDITVRSPLYEAVLYSGGGALRSFKLHNYHTTIARDAPQVNMVDPQTARVAPLGLVINSQPSWSTGQWSVDAGKEGLSLEKGQQGVLRLVGQVDGLTVVRELTFSADTYLIRETVRLANQTDQARSVRLSYTVAADGSNSSGSRYDLMRVAWDNDGSLSEESSAKTLEESGVQATGKIYWAGAMSTYFLSAVLPGEAANLTVKGRLQQGTYRAAVEEPETVLAPGEQRELRVSYWLGPKVRSDLAAVSGELVKSIDLGMFHLIAKGLLWLLEFFQKYVHNWGVAIILLTVLIKAVFWPLTAKSYASMEKMKKLQPLMGNIREKYKNDKEMMNKEVMALYKTYGVNPASGCVPILIQMPVFFGLYQALLTSIELRHASFISTLPGTDLIWLADLSAKDPYYITPIIMGVTMFVQQRLSPPATDPTQQKIMMFLPLIFTVLFLGFPAGLVVYWLVNNILSIAQQKMMAKKFKTLADGK</sequence>
<dbReference type="InterPro" id="IPR019998">
    <property type="entry name" value="Membr_insert_YidC"/>
</dbReference>
<keyword evidence="8 13" id="KW-1133">Transmembrane helix</keyword>